<accession>A0A172WEF8</accession>
<dbReference type="OrthoDB" id="371648at2157"/>
<keyword evidence="3" id="KW-1185">Reference proteome</keyword>
<dbReference type="PROSITE" id="PS51742">
    <property type="entry name" value="PPC"/>
    <property type="match status" value="1"/>
</dbReference>
<reference evidence="3" key="1">
    <citation type="journal article" date="2016" name="Syst. Appl. Microbiol.">
        <title>Thermococcus piezophilus sp. nov., a novel hyperthermophilic and piezophilic archaeon with a broad pressure range for growth, isolated from a deepest hydrothermal vent at the Mid-Cayman Rise.</title>
        <authorList>
            <person name="Dalmasso C."/>
            <person name="Oger P."/>
            <person name="Selva G."/>
            <person name="Courtine D."/>
            <person name="L'Haridon S."/>
            <person name="Garlaschelli A."/>
            <person name="Roussel E."/>
            <person name="Miyazaki J."/>
            <person name="Reveillaud J."/>
            <person name="Jebbar M."/>
            <person name="Takai K."/>
            <person name="Maignien L."/>
            <person name="Alain K."/>
        </authorList>
    </citation>
    <scope>NUCLEOTIDE SEQUENCE [LARGE SCALE GENOMIC DNA]</scope>
    <source>
        <strain evidence="3">CDGS</strain>
    </source>
</reference>
<proteinExistence type="predicted"/>
<dbReference type="RefSeq" id="WP_068663854.1">
    <property type="nucleotide sequence ID" value="NZ_CP015520.1"/>
</dbReference>
<protein>
    <submittedName>
        <fullName evidence="2">DNA-binding protein</fullName>
    </submittedName>
</protein>
<evidence type="ECO:0000313" key="2">
    <source>
        <dbReference type="EMBL" id="ANF21798.1"/>
    </source>
</evidence>
<dbReference type="CDD" id="cd11378">
    <property type="entry name" value="DUF296"/>
    <property type="match status" value="1"/>
</dbReference>
<feature type="domain" description="PPC" evidence="1">
    <location>
        <begin position="3"/>
        <end position="138"/>
    </location>
</feature>
<dbReference type="GeneID" id="28494565"/>
<dbReference type="KEGG" id="tpie:A7C91_00185"/>
<dbReference type="Pfam" id="PF03479">
    <property type="entry name" value="PCC"/>
    <property type="match status" value="1"/>
</dbReference>
<dbReference type="STRING" id="1712654.A7C91_00185"/>
<dbReference type="PANTHER" id="PTHR34988:SF1">
    <property type="entry name" value="DNA-BINDING PROTEIN"/>
    <property type="match status" value="1"/>
</dbReference>
<keyword evidence="2" id="KW-0238">DNA-binding</keyword>
<dbReference type="SUPFAM" id="SSF117856">
    <property type="entry name" value="AF0104/ALDC/Ptd012-like"/>
    <property type="match status" value="1"/>
</dbReference>
<gene>
    <name evidence="2" type="ORF">A7C91_00185</name>
</gene>
<dbReference type="EMBL" id="CP015520">
    <property type="protein sequence ID" value="ANF21798.1"/>
    <property type="molecule type" value="Genomic_DNA"/>
</dbReference>
<dbReference type="PANTHER" id="PTHR34988">
    <property type="entry name" value="PROTEIN, PUTATIVE-RELATED"/>
    <property type="match status" value="1"/>
</dbReference>
<name>A0A172WEF8_9EURY</name>
<dbReference type="Proteomes" id="UP000076969">
    <property type="component" value="Chromosome"/>
</dbReference>
<dbReference type="AlphaFoldDB" id="A0A172WEF8"/>
<evidence type="ECO:0000259" key="1">
    <source>
        <dbReference type="PROSITE" id="PS51742"/>
    </source>
</evidence>
<sequence length="145" mass="16228">MEFSAGRSFLFRVPEGEELLGFINEFARKNNILTGTISAIGSLRNPKIGYFEESKGEYKIIELEGTYELVSLMGNISLKDEKSFAHIHIALGDSEGRLWGGHLVEGEVFVAEVFIQELLGEPLERKPQENGLALWSVENLNSQQL</sequence>
<dbReference type="Gene3D" id="3.30.1330.80">
    <property type="entry name" value="Hypothetical protein, similar to alpha- acetolactate decarboxylase, domain 2"/>
    <property type="match status" value="1"/>
</dbReference>
<dbReference type="PIRSF" id="PIRSF016702">
    <property type="entry name" value="DNA_bp_PD1"/>
    <property type="match status" value="1"/>
</dbReference>
<organism evidence="2 3">
    <name type="scientific">Thermococcus piezophilus</name>
    <dbReference type="NCBI Taxonomy" id="1712654"/>
    <lineage>
        <taxon>Archaea</taxon>
        <taxon>Methanobacteriati</taxon>
        <taxon>Methanobacteriota</taxon>
        <taxon>Thermococci</taxon>
        <taxon>Thermococcales</taxon>
        <taxon>Thermococcaceae</taxon>
        <taxon>Thermococcus</taxon>
    </lineage>
</organism>
<evidence type="ECO:0000313" key="3">
    <source>
        <dbReference type="Proteomes" id="UP000076969"/>
    </source>
</evidence>
<dbReference type="InterPro" id="IPR025707">
    <property type="entry name" value="DNA_bp_PD1"/>
</dbReference>
<dbReference type="GO" id="GO:0003677">
    <property type="term" value="F:DNA binding"/>
    <property type="evidence" value="ECO:0007669"/>
    <property type="project" value="UniProtKB-KW"/>
</dbReference>
<dbReference type="InterPro" id="IPR005175">
    <property type="entry name" value="PPC_dom"/>
</dbReference>